<accession>A0A2P4YU52</accession>
<sequence>MPHHAVVDLILGTDFMIPAGIRLDLYNSAAKLPDEVVVPLLRSLKDTDDQTYGLQTADGPAEAVCLSDRATAEFRLRRKQPSELTHELWVRRTDDWIPTIVMNAKGKAPRAIFTSTLPTSVWCSAHFPVVVWLPHGMLPPEGAGIGKYSRTNQQLTKDLLYKEQELYADWLSRQPPVVERKSYHGPKGVKERPPEAKKGKRLTCAELGAAVDAEMKVTDTPGIIAESKGIDPDDPDGLAELEGINSAMEPSSECRNQQGVMEEGRDAETHLTQLDTPEADLESQTDSAIVANEDADELEATDDAMAADPEEVLRLRFLAAAASASDDEPVAESDHRFNHFEKKGETLYLEDYAHELAFLPDLSEEVPIELDYNGVNVKCTPEQATLLTEFLKRNEQIMISSGNALSPPAYGVVCDIDVGDHPPIKQRARRVALKYLKPLYELLKGLLRAKLVSFSKSPWASPIVIVLKKNGVDIRLCIDYKKVNAITMTMEYAMPLVDDLLSELEKYLWFCSLDAASGFWAVMMTSRARRISAFICALGHFE</sequence>
<organism evidence="2 3">
    <name type="scientific">Phytophthora palmivora</name>
    <dbReference type="NCBI Taxonomy" id="4796"/>
    <lineage>
        <taxon>Eukaryota</taxon>
        <taxon>Sar</taxon>
        <taxon>Stramenopiles</taxon>
        <taxon>Oomycota</taxon>
        <taxon>Peronosporomycetes</taxon>
        <taxon>Peronosporales</taxon>
        <taxon>Peronosporaceae</taxon>
        <taxon>Phytophthora</taxon>
    </lineage>
</organism>
<dbReference type="AlphaFoldDB" id="A0A2P4YU52"/>
<comment type="caution">
    <text evidence="2">The sequence shown here is derived from an EMBL/GenBank/DDBJ whole genome shotgun (WGS) entry which is preliminary data.</text>
</comment>
<evidence type="ECO:0000313" key="2">
    <source>
        <dbReference type="EMBL" id="POM81333.1"/>
    </source>
</evidence>
<keyword evidence="3" id="KW-1185">Reference proteome</keyword>
<protein>
    <recommendedName>
        <fullName evidence="4">Reverse transcriptase</fullName>
    </recommendedName>
</protein>
<evidence type="ECO:0000313" key="3">
    <source>
        <dbReference type="Proteomes" id="UP000237271"/>
    </source>
</evidence>
<evidence type="ECO:0008006" key="4">
    <source>
        <dbReference type="Google" id="ProtNLM"/>
    </source>
</evidence>
<proteinExistence type="predicted"/>
<dbReference type="InterPro" id="IPR043502">
    <property type="entry name" value="DNA/RNA_pol_sf"/>
</dbReference>
<dbReference type="Proteomes" id="UP000237271">
    <property type="component" value="Unassembled WGS sequence"/>
</dbReference>
<evidence type="ECO:0000256" key="1">
    <source>
        <dbReference type="SAM" id="MobiDB-lite"/>
    </source>
</evidence>
<reference evidence="2 3" key="1">
    <citation type="journal article" date="2017" name="Genome Biol. Evol.">
        <title>Phytophthora megakarya and P. palmivora, closely related causal agents of cacao black pod rot, underwent increases in genome sizes and gene numbers by different mechanisms.</title>
        <authorList>
            <person name="Ali S.S."/>
            <person name="Shao J."/>
            <person name="Lary D.J."/>
            <person name="Kronmiller B."/>
            <person name="Shen D."/>
            <person name="Strem M.D."/>
            <person name="Amoako-Attah I."/>
            <person name="Akrofi A.Y."/>
            <person name="Begoude B.A."/>
            <person name="Ten Hoopen G.M."/>
            <person name="Coulibaly K."/>
            <person name="Kebe B.I."/>
            <person name="Melnick R.L."/>
            <person name="Guiltinan M.J."/>
            <person name="Tyler B.M."/>
            <person name="Meinhardt L.W."/>
            <person name="Bailey B.A."/>
        </authorList>
    </citation>
    <scope>NUCLEOTIDE SEQUENCE [LARGE SCALE GENOMIC DNA]</scope>
    <source>
        <strain evidence="3">sbr112.9</strain>
    </source>
</reference>
<name>A0A2P4YU52_9STRA</name>
<dbReference type="CDD" id="cd01647">
    <property type="entry name" value="RT_LTR"/>
    <property type="match status" value="1"/>
</dbReference>
<dbReference type="PANTHER" id="PTHR33064">
    <property type="entry name" value="POL PROTEIN"/>
    <property type="match status" value="1"/>
</dbReference>
<feature type="region of interest" description="Disordered" evidence="1">
    <location>
        <begin position="179"/>
        <end position="199"/>
    </location>
</feature>
<dbReference type="SUPFAM" id="SSF56672">
    <property type="entry name" value="DNA/RNA polymerases"/>
    <property type="match status" value="1"/>
</dbReference>
<dbReference type="PANTHER" id="PTHR33064:SF37">
    <property type="entry name" value="RIBONUCLEASE H"/>
    <property type="match status" value="1"/>
</dbReference>
<dbReference type="EMBL" id="NCKW01000105">
    <property type="protein sequence ID" value="POM81333.1"/>
    <property type="molecule type" value="Genomic_DNA"/>
</dbReference>
<dbReference type="OrthoDB" id="128412at2759"/>
<dbReference type="Gene3D" id="3.30.70.270">
    <property type="match status" value="1"/>
</dbReference>
<gene>
    <name evidence="2" type="ORF">PHPALM_717</name>
</gene>
<dbReference type="Gene3D" id="3.10.10.10">
    <property type="entry name" value="HIV Type 1 Reverse Transcriptase, subunit A, domain 1"/>
    <property type="match status" value="1"/>
</dbReference>
<feature type="compositionally biased region" description="Basic and acidic residues" evidence="1">
    <location>
        <begin position="179"/>
        <end position="197"/>
    </location>
</feature>
<dbReference type="InterPro" id="IPR051320">
    <property type="entry name" value="Viral_Replic_Matur_Polypro"/>
</dbReference>
<dbReference type="InterPro" id="IPR043128">
    <property type="entry name" value="Rev_trsase/Diguanyl_cyclase"/>
</dbReference>